<evidence type="ECO:0000256" key="3">
    <source>
        <dbReference type="ARBA" id="ARBA00022475"/>
    </source>
</evidence>
<evidence type="ECO:0000256" key="1">
    <source>
        <dbReference type="ARBA" id="ARBA00004651"/>
    </source>
</evidence>
<keyword evidence="9" id="KW-1185">Reference proteome</keyword>
<keyword evidence="6 7" id="KW-0472">Membrane</keyword>
<dbReference type="Proteomes" id="UP001501319">
    <property type="component" value="Unassembled WGS sequence"/>
</dbReference>
<evidence type="ECO:0000313" key="9">
    <source>
        <dbReference type="Proteomes" id="UP001501319"/>
    </source>
</evidence>
<feature type="transmembrane region" description="Helical" evidence="7">
    <location>
        <begin position="67"/>
        <end position="84"/>
    </location>
</feature>
<proteinExistence type="inferred from homology"/>
<evidence type="ECO:0000256" key="4">
    <source>
        <dbReference type="ARBA" id="ARBA00022692"/>
    </source>
</evidence>
<evidence type="ECO:0000313" key="8">
    <source>
        <dbReference type="EMBL" id="GAA1657173.1"/>
    </source>
</evidence>
<comment type="similarity">
    <text evidence="2">Belongs to the UPF0410 family.</text>
</comment>
<feature type="transmembrane region" description="Helical" evidence="7">
    <location>
        <begin position="6"/>
        <end position="25"/>
    </location>
</feature>
<dbReference type="EMBL" id="BAAANE010000010">
    <property type="protein sequence ID" value="GAA1657173.1"/>
    <property type="molecule type" value="Genomic_DNA"/>
</dbReference>
<dbReference type="InterPro" id="IPR007341">
    <property type="entry name" value="Transgly_assoc"/>
</dbReference>
<keyword evidence="4 7" id="KW-0812">Transmembrane</keyword>
<dbReference type="PANTHER" id="PTHR33884:SF3">
    <property type="entry name" value="UPF0410 PROTEIN YMGE"/>
    <property type="match status" value="1"/>
</dbReference>
<evidence type="ECO:0000256" key="6">
    <source>
        <dbReference type="ARBA" id="ARBA00023136"/>
    </source>
</evidence>
<reference evidence="8 9" key="1">
    <citation type="journal article" date="2019" name="Int. J. Syst. Evol. Microbiol.">
        <title>The Global Catalogue of Microorganisms (GCM) 10K type strain sequencing project: providing services to taxonomists for standard genome sequencing and annotation.</title>
        <authorList>
            <consortium name="The Broad Institute Genomics Platform"/>
            <consortium name="The Broad Institute Genome Sequencing Center for Infectious Disease"/>
            <person name="Wu L."/>
            <person name="Ma J."/>
        </authorList>
    </citation>
    <scope>NUCLEOTIDE SEQUENCE [LARGE SCALE GENOMIC DNA]</scope>
    <source>
        <strain evidence="8 9">JCM 14306</strain>
    </source>
</reference>
<sequence>MYWVWMLIVSLIAGIIFGPLARLVLPGKQNISLGWTILGGGIGAFIGGLIAKALGVKDTSGPDWTQYLIQIVCAVIVVAIIAGYQGRSRTSAA</sequence>
<protein>
    <submittedName>
        <fullName evidence="8">Transglycosylase</fullName>
    </submittedName>
</protein>
<comment type="subcellular location">
    <subcellularLocation>
        <location evidence="1">Cell membrane</location>
        <topology evidence="1">Multi-pass membrane protein</topology>
    </subcellularLocation>
</comment>
<name>A0ABN2FR77_9ACTN</name>
<evidence type="ECO:0000256" key="5">
    <source>
        <dbReference type="ARBA" id="ARBA00022989"/>
    </source>
</evidence>
<keyword evidence="3" id="KW-1003">Cell membrane</keyword>
<dbReference type="Pfam" id="PF04226">
    <property type="entry name" value="Transgly_assoc"/>
    <property type="match status" value="1"/>
</dbReference>
<dbReference type="RefSeq" id="WP_344115585.1">
    <property type="nucleotide sequence ID" value="NZ_BAAANE010000010.1"/>
</dbReference>
<evidence type="ECO:0000256" key="2">
    <source>
        <dbReference type="ARBA" id="ARBA00011006"/>
    </source>
</evidence>
<gene>
    <name evidence="8" type="ORF">GCM10009744_57650</name>
</gene>
<comment type="caution">
    <text evidence="8">The sequence shown here is derived from an EMBL/GenBank/DDBJ whole genome shotgun (WGS) entry which is preliminary data.</text>
</comment>
<organism evidence="8 9">
    <name type="scientific">Kribbella alba</name>
    <dbReference type="NCBI Taxonomy" id="190197"/>
    <lineage>
        <taxon>Bacteria</taxon>
        <taxon>Bacillati</taxon>
        <taxon>Actinomycetota</taxon>
        <taxon>Actinomycetes</taxon>
        <taxon>Propionibacteriales</taxon>
        <taxon>Kribbellaceae</taxon>
        <taxon>Kribbella</taxon>
    </lineage>
</organism>
<dbReference type="PANTHER" id="PTHR33884">
    <property type="entry name" value="UPF0410 PROTEIN YMGE"/>
    <property type="match status" value="1"/>
</dbReference>
<accession>A0ABN2FR77</accession>
<keyword evidence="5 7" id="KW-1133">Transmembrane helix</keyword>
<evidence type="ECO:0000256" key="7">
    <source>
        <dbReference type="SAM" id="Phobius"/>
    </source>
</evidence>
<feature type="transmembrane region" description="Helical" evidence="7">
    <location>
        <begin position="32"/>
        <end position="55"/>
    </location>
</feature>